<dbReference type="SUPFAM" id="SSF54427">
    <property type="entry name" value="NTF2-like"/>
    <property type="match status" value="1"/>
</dbReference>
<sequence>MTNLTIVQNTYHGINSGDDGKSLTKYLTPDASWTEAAGFPYCGTYIGADAIQKNVFQRIGSEWLDYKLEIEGYVADGDSIFAYGHYSGTYLETGKFFTARVAHLWKVKAGKIISFEQFVDSHIVQQTLLK</sequence>
<gene>
    <name evidence="2" type="ORF">L9W94_19080</name>
</gene>
<dbReference type="RefSeq" id="WP_274683967.1">
    <property type="nucleotide sequence ID" value="NZ_JAKNBA010000072.1"/>
</dbReference>
<dbReference type="PANTHER" id="PTHR41252">
    <property type="entry name" value="BLR2505 PROTEIN"/>
    <property type="match status" value="1"/>
</dbReference>
<protein>
    <submittedName>
        <fullName evidence="2">Nuclear transport factor 2 family protein</fullName>
    </submittedName>
</protein>
<name>A0A9X4EXH3_9VIBR</name>
<dbReference type="AlphaFoldDB" id="A0A9X4EXH3"/>
<dbReference type="InterPro" id="IPR032710">
    <property type="entry name" value="NTF2-like_dom_sf"/>
</dbReference>
<dbReference type="Gene3D" id="3.10.450.50">
    <property type="match status" value="1"/>
</dbReference>
<comment type="caution">
    <text evidence="2">The sequence shown here is derived from an EMBL/GenBank/DDBJ whole genome shotgun (WGS) entry which is preliminary data.</text>
</comment>
<evidence type="ECO:0000313" key="3">
    <source>
        <dbReference type="Proteomes" id="UP001140979"/>
    </source>
</evidence>
<accession>A0A9X4EXH3</accession>
<dbReference type="InterPro" id="IPR037401">
    <property type="entry name" value="SnoaL-like"/>
</dbReference>
<dbReference type="Pfam" id="PF12680">
    <property type="entry name" value="SnoaL_2"/>
    <property type="match status" value="1"/>
</dbReference>
<dbReference type="PANTHER" id="PTHR41252:SF1">
    <property type="entry name" value="BLR2505 PROTEIN"/>
    <property type="match status" value="1"/>
</dbReference>
<feature type="domain" description="SnoaL-like" evidence="1">
    <location>
        <begin position="7"/>
        <end position="114"/>
    </location>
</feature>
<evidence type="ECO:0000313" key="2">
    <source>
        <dbReference type="EMBL" id="MDE1244194.1"/>
    </source>
</evidence>
<reference evidence="2" key="1">
    <citation type="submission" date="2022-02" db="EMBL/GenBank/DDBJ databases">
        <title>Emergence and expansion in Europe of a Vibrio aestuarianus clonal complex pathogenic for oysters.</title>
        <authorList>
            <person name="Mesnil A."/>
            <person name="Travers M.-A."/>
        </authorList>
    </citation>
    <scope>NUCLEOTIDE SEQUENCE</scope>
    <source>
        <strain evidence="2">19_064_11T1</strain>
    </source>
</reference>
<evidence type="ECO:0000259" key="1">
    <source>
        <dbReference type="Pfam" id="PF12680"/>
    </source>
</evidence>
<dbReference type="Proteomes" id="UP001140979">
    <property type="component" value="Unassembled WGS sequence"/>
</dbReference>
<proteinExistence type="predicted"/>
<dbReference type="EMBL" id="JAKNBA010000072">
    <property type="protein sequence ID" value="MDE1244194.1"/>
    <property type="molecule type" value="Genomic_DNA"/>
</dbReference>
<organism evidence="2 3">
    <name type="scientific">Vibrio aestuarianus</name>
    <dbReference type="NCBI Taxonomy" id="28171"/>
    <lineage>
        <taxon>Bacteria</taxon>
        <taxon>Pseudomonadati</taxon>
        <taxon>Pseudomonadota</taxon>
        <taxon>Gammaproteobacteria</taxon>
        <taxon>Vibrionales</taxon>
        <taxon>Vibrionaceae</taxon>
        <taxon>Vibrio</taxon>
    </lineage>
</organism>